<dbReference type="Pfam" id="PF21880">
    <property type="entry name" value="DUF6916"/>
    <property type="match status" value="1"/>
</dbReference>
<evidence type="ECO:0000313" key="2">
    <source>
        <dbReference type="EMBL" id="SHL69845.1"/>
    </source>
</evidence>
<accession>A0A1M7CRL1</accession>
<feature type="domain" description="DUF6916" evidence="1">
    <location>
        <begin position="6"/>
        <end position="98"/>
    </location>
</feature>
<evidence type="ECO:0000313" key="3">
    <source>
        <dbReference type="Proteomes" id="UP000184028"/>
    </source>
</evidence>
<dbReference type="AlphaFoldDB" id="A0A1M7CRL1"/>
<name>A0A1M7CRL1_9FLAO</name>
<gene>
    <name evidence="2" type="ORF">SAMN05444484_102270</name>
</gene>
<keyword evidence="3" id="KW-1185">Reference proteome</keyword>
<dbReference type="EMBL" id="FRBT01000002">
    <property type="protein sequence ID" value="SHL69845.1"/>
    <property type="molecule type" value="Genomic_DNA"/>
</dbReference>
<evidence type="ECO:0000259" key="1">
    <source>
        <dbReference type="Pfam" id="PF21880"/>
    </source>
</evidence>
<dbReference type="InterPro" id="IPR054209">
    <property type="entry name" value="DUF6916"/>
</dbReference>
<dbReference type="Proteomes" id="UP000184028">
    <property type="component" value="Unassembled WGS sequence"/>
</dbReference>
<dbReference type="RefSeq" id="WP_068841730.1">
    <property type="nucleotide sequence ID" value="NZ_FRBT01000002.1"/>
</dbReference>
<organism evidence="2 3">
    <name type="scientific">Flavobacterium chilense</name>
    <dbReference type="NCBI Taxonomy" id="946677"/>
    <lineage>
        <taxon>Bacteria</taxon>
        <taxon>Pseudomonadati</taxon>
        <taxon>Bacteroidota</taxon>
        <taxon>Flavobacteriia</taxon>
        <taxon>Flavobacteriales</taxon>
        <taxon>Flavobacteriaceae</taxon>
        <taxon>Flavobacterium</taxon>
    </lineage>
</organism>
<sequence length="99" mass="11484">MDIALLTLDDFNAFLNKVFTIKISDEIQLDAELIELTKLNNYSPLERNPFSITFRTEQKNEYYEQGIFTIVHPQKGNLELFLSPLGFDNVGMKYEAIFS</sequence>
<protein>
    <recommendedName>
        <fullName evidence="1">DUF6916 domain-containing protein</fullName>
    </recommendedName>
</protein>
<dbReference type="OrthoDB" id="3034787at2"/>
<proteinExistence type="predicted"/>
<dbReference type="STRING" id="946677.SAMN05444484_102270"/>
<reference evidence="3" key="1">
    <citation type="submission" date="2016-11" db="EMBL/GenBank/DDBJ databases">
        <authorList>
            <person name="Varghese N."/>
            <person name="Submissions S."/>
        </authorList>
    </citation>
    <scope>NUCLEOTIDE SEQUENCE [LARGE SCALE GENOMIC DNA]</scope>
    <source>
        <strain evidence="3">DSM 24724</strain>
    </source>
</reference>